<feature type="transmembrane region" description="Helical" evidence="1">
    <location>
        <begin position="29"/>
        <end position="50"/>
    </location>
</feature>
<dbReference type="STRING" id="640635.SAMN04489806_1511"/>
<organism evidence="2 3">
    <name type="scientific">Paramicrobacterium humi</name>
    <dbReference type="NCBI Taxonomy" id="640635"/>
    <lineage>
        <taxon>Bacteria</taxon>
        <taxon>Bacillati</taxon>
        <taxon>Actinomycetota</taxon>
        <taxon>Actinomycetes</taxon>
        <taxon>Micrococcales</taxon>
        <taxon>Microbacteriaceae</taxon>
        <taxon>Paramicrobacterium</taxon>
    </lineage>
</organism>
<accession>A0A1H4LDS6</accession>
<keyword evidence="1" id="KW-0812">Transmembrane</keyword>
<keyword evidence="1" id="KW-1133">Transmembrane helix</keyword>
<dbReference type="AlphaFoldDB" id="A0A1H4LDS6"/>
<feature type="transmembrane region" description="Helical" evidence="1">
    <location>
        <begin position="5"/>
        <end position="23"/>
    </location>
</feature>
<keyword evidence="3" id="KW-1185">Reference proteome</keyword>
<protein>
    <submittedName>
        <fullName evidence="2">Uncharacterized protein</fullName>
    </submittedName>
</protein>
<gene>
    <name evidence="2" type="ORF">SAMN04489806_1511</name>
</gene>
<evidence type="ECO:0000313" key="2">
    <source>
        <dbReference type="EMBL" id="SEB68830.1"/>
    </source>
</evidence>
<evidence type="ECO:0000256" key="1">
    <source>
        <dbReference type="SAM" id="Phobius"/>
    </source>
</evidence>
<name>A0A1H4LDS6_9MICO</name>
<reference evidence="2 3" key="1">
    <citation type="submission" date="2016-10" db="EMBL/GenBank/DDBJ databases">
        <authorList>
            <person name="de Groot N.N."/>
        </authorList>
    </citation>
    <scope>NUCLEOTIDE SEQUENCE [LARGE SCALE GENOMIC DNA]</scope>
    <source>
        <strain evidence="2 3">DSM 21799</strain>
    </source>
</reference>
<dbReference type="EMBL" id="FNRY01000001">
    <property type="protein sequence ID" value="SEB68830.1"/>
    <property type="molecule type" value="Genomic_DNA"/>
</dbReference>
<dbReference type="RefSeq" id="WP_176980763.1">
    <property type="nucleotide sequence ID" value="NZ_FNRY01000001.1"/>
</dbReference>
<proteinExistence type="predicted"/>
<sequence length="57" mass="6032">MRPYLLPIIGAVLLIVGVLVVAVNVAWAIPALVLEIAGVVLLGVYIGLGLRRRGSQR</sequence>
<keyword evidence="1" id="KW-0472">Membrane</keyword>
<evidence type="ECO:0000313" key="3">
    <source>
        <dbReference type="Proteomes" id="UP000199183"/>
    </source>
</evidence>
<dbReference type="Proteomes" id="UP000199183">
    <property type="component" value="Unassembled WGS sequence"/>
</dbReference>